<name>A0A0A8B4K3_9ACTN</name>
<dbReference type="GO" id="GO:0008236">
    <property type="term" value="F:serine-type peptidase activity"/>
    <property type="evidence" value="ECO:0007669"/>
    <property type="project" value="UniProtKB-KW"/>
</dbReference>
<keyword evidence="5" id="KW-1133">Transmembrane helix</keyword>
<dbReference type="CDD" id="cd07560">
    <property type="entry name" value="Peptidase_S41_CPP"/>
    <property type="match status" value="1"/>
</dbReference>
<gene>
    <name evidence="8" type="ORF">JI75_05985</name>
</gene>
<reference evidence="9" key="1">
    <citation type="submission" date="2014-08" db="EMBL/GenBank/DDBJ databases">
        <title>Coriobacteriaceae sp. complete genome.</title>
        <authorList>
            <person name="Looft T."/>
            <person name="Bayles D.O."/>
            <person name="Stanton T.B."/>
        </authorList>
    </citation>
    <scope>NUCLEOTIDE SEQUENCE [LARGE SCALE GENOMIC DNA]</scope>
    <source>
        <strain evidence="9">68-1-3</strain>
    </source>
</reference>
<reference evidence="8 9" key="2">
    <citation type="journal article" date="2015" name="Genome Announc.">
        <title>Complete Genome Sequence of Coriobacteriaceae Strain 68-1-3, a Novel Mucus-Degrading Isolate from the Swine Intestinal Tract.</title>
        <authorList>
            <person name="Looft T."/>
            <person name="Bayles D.O."/>
            <person name="Alt D.P."/>
            <person name="Stanton T.B."/>
        </authorList>
    </citation>
    <scope>NUCLEOTIDE SEQUENCE [LARGE SCALE GENOMIC DNA]</scope>
    <source>
        <strain evidence="8 9">68-1-3</strain>
    </source>
</reference>
<proteinExistence type="inferred from homology"/>
<dbReference type="STRING" id="1531429.JI75_05985"/>
<sequence length="426" mass="45051">MRQDKNQNRVVARMRKERARNIRLAKAFACVVVVALVFVAGFSLRGNTALLASLGFPSSVTGTEHVSSSSKKGGEYLGGLATRVSEVETVLAEESLDSYDLDAATTASLDAFATSTRDRYLRYYSPERFQALSNSDASNYSGVGVLFSEYNGKAYAVDVFEGSSAQLEGVIEGDFVVAVDGDRSQAWSRAEVTAALNKDVGSSVVLTWRRPESFGAEGGEEFTTTLVCSDKAEPNISTNLEDKVGYIKVSQITANSTSLVQEALSDLQSDGARAFVLDLRNNPGGYLNQAVGLVSLFSDMGAVVQVQTNSAVISKSTSSNVATSAPLVVLVNKNTSSAAEVVAMALQESDRATVVGETTMGKGSVQVTRELSFGGALRYTAAYYLSPRGAKLDGLGVSPDVTVVNDDSGDRQLSFAIDSANSSVND</sequence>
<dbReference type="SUPFAM" id="SSF50156">
    <property type="entry name" value="PDZ domain-like"/>
    <property type="match status" value="1"/>
</dbReference>
<dbReference type="GO" id="GO:0006508">
    <property type="term" value="P:proteolysis"/>
    <property type="evidence" value="ECO:0007669"/>
    <property type="project" value="UniProtKB-KW"/>
</dbReference>
<feature type="transmembrane region" description="Helical" evidence="5">
    <location>
        <begin position="21"/>
        <end position="44"/>
    </location>
</feature>
<protein>
    <submittedName>
        <fullName evidence="8">Peptidase</fullName>
    </submittedName>
</protein>
<dbReference type="EMBL" id="CP009302">
    <property type="protein sequence ID" value="AJC12274.1"/>
    <property type="molecule type" value="Genomic_DNA"/>
</dbReference>
<comment type="similarity">
    <text evidence="1">Belongs to the peptidase S41A family.</text>
</comment>
<dbReference type="RefSeq" id="WP_039689476.1">
    <property type="nucleotide sequence ID" value="NZ_CP009302.1"/>
</dbReference>
<dbReference type="OrthoDB" id="9812068at2"/>
<dbReference type="AlphaFoldDB" id="A0A0A8B4K3"/>
<dbReference type="SMART" id="SM00228">
    <property type="entry name" value="PDZ"/>
    <property type="match status" value="1"/>
</dbReference>
<accession>A0A0A8B4K3</accession>
<feature type="domain" description="Tail specific protease" evidence="7">
    <location>
        <begin position="219"/>
        <end position="404"/>
    </location>
</feature>
<dbReference type="HOGENOM" id="CLU_017295_3_2_11"/>
<evidence type="ECO:0000313" key="8">
    <source>
        <dbReference type="EMBL" id="AJC12274.1"/>
    </source>
</evidence>
<dbReference type="KEGG" id="cbac:JI75_05985"/>
<evidence type="ECO:0000256" key="1">
    <source>
        <dbReference type="ARBA" id="ARBA00009179"/>
    </source>
</evidence>
<dbReference type="Gene3D" id="2.30.42.10">
    <property type="match status" value="1"/>
</dbReference>
<dbReference type="GO" id="GO:0004175">
    <property type="term" value="F:endopeptidase activity"/>
    <property type="evidence" value="ECO:0007669"/>
    <property type="project" value="TreeGrafter"/>
</dbReference>
<evidence type="ECO:0000259" key="6">
    <source>
        <dbReference type="SMART" id="SM00228"/>
    </source>
</evidence>
<dbReference type="PANTHER" id="PTHR32060">
    <property type="entry name" value="TAIL-SPECIFIC PROTEASE"/>
    <property type="match status" value="1"/>
</dbReference>
<evidence type="ECO:0000256" key="2">
    <source>
        <dbReference type="ARBA" id="ARBA00022670"/>
    </source>
</evidence>
<feature type="domain" description="PDZ" evidence="6">
    <location>
        <begin position="141"/>
        <end position="212"/>
    </location>
</feature>
<dbReference type="Proteomes" id="UP000031121">
    <property type="component" value="Chromosome"/>
</dbReference>
<dbReference type="SMART" id="SM00245">
    <property type="entry name" value="TSPc"/>
    <property type="match status" value="1"/>
</dbReference>
<evidence type="ECO:0000256" key="3">
    <source>
        <dbReference type="ARBA" id="ARBA00022801"/>
    </source>
</evidence>
<evidence type="ECO:0000259" key="7">
    <source>
        <dbReference type="SMART" id="SM00245"/>
    </source>
</evidence>
<evidence type="ECO:0000256" key="4">
    <source>
        <dbReference type="ARBA" id="ARBA00022825"/>
    </source>
</evidence>
<keyword evidence="5" id="KW-0812">Transmembrane</keyword>
<dbReference type="Gene3D" id="3.90.226.10">
    <property type="entry name" value="2-enoyl-CoA Hydratase, Chain A, domain 1"/>
    <property type="match status" value="1"/>
</dbReference>
<evidence type="ECO:0000313" key="9">
    <source>
        <dbReference type="Proteomes" id="UP000031121"/>
    </source>
</evidence>
<evidence type="ECO:0000256" key="5">
    <source>
        <dbReference type="SAM" id="Phobius"/>
    </source>
</evidence>
<dbReference type="PANTHER" id="PTHR32060:SF22">
    <property type="entry name" value="CARBOXYL-TERMINAL-PROCESSING PEPTIDASE 3, CHLOROPLASTIC"/>
    <property type="match status" value="1"/>
</dbReference>
<keyword evidence="2" id="KW-0645">Protease</keyword>
<dbReference type="InterPro" id="IPR004447">
    <property type="entry name" value="Peptidase_S41A"/>
</dbReference>
<dbReference type="SUPFAM" id="SSF52096">
    <property type="entry name" value="ClpP/crotonase"/>
    <property type="match status" value="1"/>
</dbReference>
<keyword evidence="9" id="KW-1185">Reference proteome</keyword>
<keyword evidence="5" id="KW-0472">Membrane</keyword>
<organism evidence="8 9">
    <name type="scientific">Berryella intestinalis</name>
    <dbReference type="NCBI Taxonomy" id="1531429"/>
    <lineage>
        <taxon>Bacteria</taxon>
        <taxon>Bacillati</taxon>
        <taxon>Actinomycetota</taxon>
        <taxon>Coriobacteriia</taxon>
        <taxon>Eggerthellales</taxon>
        <taxon>Eggerthellaceae</taxon>
        <taxon>Berryella</taxon>
    </lineage>
</organism>
<keyword evidence="3" id="KW-0378">Hydrolase</keyword>
<dbReference type="Pfam" id="PF03572">
    <property type="entry name" value="Peptidase_S41"/>
    <property type="match status" value="1"/>
</dbReference>
<keyword evidence="4" id="KW-0720">Serine protease</keyword>
<dbReference type="InterPro" id="IPR036034">
    <property type="entry name" value="PDZ_sf"/>
</dbReference>
<dbReference type="InterPro" id="IPR005151">
    <property type="entry name" value="Tail-specific_protease"/>
</dbReference>
<dbReference type="InterPro" id="IPR029045">
    <property type="entry name" value="ClpP/crotonase-like_dom_sf"/>
</dbReference>
<dbReference type="InterPro" id="IPR001478">
    <property type="entry name" value="PDZ"/>
</dbReference>
<dbReference type="Gene3D" id="3.30.750.44">
    <property type="match status" value="1"/>
</dbReference>